<feature type="transmembrane region" description="Helical" evidence="1">
    <location>
        <begin position="545"/>
        <end position="567"/>
    </location>
</feature>
<dbReference type="Proteomes" id="UP000094565">
    <property type="component" value="Chromosome 2"/>
</dbReference>
<dbReference type="PANTHER" id="PTHR12959:SF11">
    <property type="entry name" value="GPI TRANSAMIDASE COMPONENT PIG-T"/>
    <property type="match status" value="1"/>
</dbReference>
<dbReference type="GO" id="GO:0016255">
    <property type="term" value="P:attachment of GPI anchor to protein"/>
    <property type="evidence" value="ECO:0007669"/>
    <property type="project" value="InterPro"/>
</dbReference>
<organism evidence="3 4">
    <name type="scientific">Komagataella pastoris</name>
    <name type="common">Yeast</name>
    <name type="synonym">Pichia pastoris</name>
    <dbReference type="NCBI Taxonomy" id="4922"/>
    <lineage>
        <taxon>Eukaryota</taxon>
        <taxon>Fungi</taxon>
        <taxon>Dikarya</taxon>
        <taxon>Ascomycota</taxon>
        <taxon>Saccharomycotina</taxon>
        <taxon>Pichiomycetes</taxon>
        <taxon>Pichiales</taxon>
        <taxon>Pichiaceae</taxon>
        <taxon>Komagataella</taxon>
    </lineage>
</organism>
<dbReference type="InterPro" id="IPR007245">
    <property type="entry name" value="PIG-T"/>
</dbReference>
<sequence>MLQNWGFWLIVSQFSQVLCNQKGSFKERLDFTPLPKNNLLASFNFEIESDTVNWYDTSSTYSHYTVFPKSLGPILEDTKTRELHLRFSQGWWDSELWGSLPQNGSQSGGTGVEVWAVIEANNKTEAEGEWIHLVNSLSGLFCASLNFIDNVITTNPVHSLQPTSNFINKLPTEGELFLFRSALPREPICTENLTPFLDLLPSKGKNGLSSLLNGHKVYDSQWNSMSIDVETNCDDELNCHYDLKQNIHMIVNTKRVLSKLKNPLPVPTPGNELRCDRTKKHDAYYCFPLVDSTDIKIDMRDIFGNIINGENTVTTEKSKVCAHTAPEVWKVLAKVNDYESVFAYSEVQDPCYEISGTDTLNIELKTDRSDITLPLKEPPITVSRSLTGYSQDSGGLRIDFRNPSETEEVNFIYYQSTPWYMKTYLHTLKMTLTNNTSGESVVIPITDRSIVSYLPEFYYEPMVDRIRPSHLELELVLPPNFSMRLAYKFDKLMLKYAEYPPDANHGFEIEPAIVTVVDKFNKVTYEARTTPALLTLPTPDFSMPYNVIILTSTVMALAFGGIFNLIVKRVVTEEQAEYYYQQNTPKLKLRRLIARISAKFQKKKAD</sequence>
<evidence type="ECO:0000313" key="3">
    <source>
        <dbReference type="EMBL" id="ANZ75417.1"/>
    </source>
</evidence>
<feature type="chain" id="PRO_5008539382" evidence="2">
    <location>
        <begin position="20"/>
        <end position="606"/>
    </location>
</feature>
<gene>
    <name evidence="3" type="primary">GPI16</name>
    <name evidence="3" type="ORF">ATY40_BA7502763</name>
</gene>
<keyword evidence="4" id="KW-1185">Reference proteome</keyword>
<keyword evidence="2" id="KW-0732">Signal</keyword>
<dbReference type="AlphaFoldDB" id="A0A1B2JBJ2"/>
<evidence type="ECO:0000313" key="4">
    <source>
        <dbReference type="Proteomes" id="UP000094565"/>
    </source>
</evidence>
<reference evidence="3 4" key="1">
    <citation type="submission" date="2016-02" db="EMBL/GenBank/DDBJ databases">
        <title>Comparative genomic and transcriptomic foundation for Pichia pastoris.</title>
        <authorList>
            <person name="Love K.R."/>
            <person name="Shah K.A."/>
            <person name="Whittaker C.A."/>
            <person name="Wu J."/>
            <person name="Bartlett M.C."/>
            <person name="Ma D."/>
            <person name="Leeson R.L."/>
            <person name="Priest M."/>
            <person name="Young S.K."/>
            <person name="Love J.C."/>
        </authorList>
    </citation>
    <scope>NUCLEOTIDE SEQUENCE [LARGE SCALE GENOMIC DNA]</scope>
    <source>
        <strain evidence="3 4">ATCC 28485</strain>
    </source>
</reference>
<keyword evidence="1" id="KW-0812">Transmembrane</keyword>
<protein>
    <submittedName>
        <fullName evidence="3">BA75_02763T0</fullName>
    </submittedName>
</protein>
<keyword evidence="1" id="KW-1133">Transmembrane helix</keyword>
<evidence type="ECO:0000256" key="1">
    <source>
        <dbReference type="SAM" id="Phobius"/>
    </source>
</evidence>
<proteinExistence type="predicted"/>
<dbReference type="Pfam" id="PF04113">
    <property type="entry name" value="Gpi16"/>
    <property type="match status" value="1"/>
</dbReference>
<feature type="signal peptide" evidence="2">
    <location>
        <begin position="1"/>
        <end position="19"/>
    </location>
</feature>
<name>A0A1B2JBJ2_PICPA</name>
<accession>A0A1B2JBJ2</accession>
<dbReference type="GO" id="GO:0042765">
    <property type="term" value="C:GPI-anchor transamidase complex"/>
    <property type="evidence" value="ECO:0007669"/>
    <property type="project" value="InterPro"/>
</dbReference>
<dbReference type="PANTHER" id="PTHR12959">
    <property type="entry name" value="GPI TRANSAMIDASE COMPONENT PIG-T-RELATED"/>
    <property type="match status" value="1"/>
</dbReference>
<keyword evidence="1" id="KW-0472">Membrane</keyword>
<dbReference type="EMBL" id="CP014585">
    <property type="protein sequence ID" value="ANZ75417.1"/>
    <property type="molecule type" value="Genomic_DNA"/>
</dbReference>
<evidence type="ECO:0000256" key="2">
    <source>
        <dbReference type="SAM" id="SignalP"/>
    </source>
</evidence>
<dbReference type="OrthoDB" id="331263at2759"/>